<dbReference type="Proteomes" id="UP001165986">
    <property type="component" value="Unassembled WGS sequence"/>
</dbReference>
<protein>
    <submittedName>
        <fullName evidence="1">Uncharacterized protein</fullName>
    </submittedName>
</protein>
<sequence length="64" mass="7224">MPPDLRDNLPCRIAFRCVDATSGRMILMRRGEAVTSLQGRGDGIVQSGLLDRRFQAYRFEEIPA</sequence>
<dbReference type="EMBL" id="VJXY01000103">
    <property type="protein sequence ID" value="MBD6621018.1"/>
    <property type="molecule type" value="Genomic_DNA"/>
</dbReference>
<organism evidence="1 2">
    <name type="scientific">Komarekiella delphini-convector SJRDD-AB1</name>
    <dbReference type="NCBI Taxonomy" id="2593771"/>
    <lineage>
        <taxon>Bacteria</taxon>
        <taxon>Bacillati</taxon>
        <taxon>Cyanobacteriota</taxon>
        <taxon>Cyanophyceae</taxon>
        <taxon>Nostocales</taxon>
        <taxon>Nostocaceae</taxon>
        <taxon>Komarekiella</taxon>
        <taxon>Komarekiella delphini-convector</taxon>
    </lineage>
</organism>
<accession>A0AA40VVG2</accession>
<evidence type="ECO:0000313" key="1">
    <source>
        <dbReference type="EMBL" id="MBD6621018.1"/>
    </source>
</evidence>
<comment type="caution">
    <text evidence="1">The sequence shown here is derived from an EMBL/GenBank/DDBJ whole genome shotgun (WGS) entry which is preliminary data.</text>
</comment>
<dbReference type="RefSeq" id="WP_191762339.1">
    <property type="nucleotide sequence ID" value="NZ_VJXY01000103.1"/>
</dbReference>
<gene>
    <name evidence="1" type="ORF">FNW02_36165</name>
</gene>
<dbReference type="AlphaFoldDB" id="A0AA40VVG2"/>
<name>A0AA40VVG2_9NOST</name>
<keyword evidence="2" id="KW-1185">Reference proteome</keyword>
<dbReference type="Gene3D" id="3.40.50.300">
    <property type="entry name" value="P-loop containing nucleotide triphosphate hydrolases"/>
    <property type="match status" value="1"/>
</dbReference>
<evidence type="ECO:0000313" key="2">
    <source>
        <dbReference type="Proteomes" id="UP001165986"/>
    </source>
</evidence>
<reference evidence="1" key="1">
    <citation type="submission" date="2019-07" db="EMBL/GenBank/DDBJ databases">
        <title>Toxilogical consequences of a new and cryptic species of cyanobacteria (Komarekiella delphini-convector) recovered from the epidermis of a bottlenose dolphin and 1500 ft. in the air.</title>
        <authorList>
            <person name="Brown A.O."/>
            <person name="Dvorak P."/>
            <person name="Villanueva C.D."/>
            <person name="Foss A.J."/>
            <person name="Garvey A.D."/>
            <person name="Gibson Q.A."/>
            <person name="Johansen J.R."/>
            <person name="Casamatta D.A."/>
        </authorList>
    </citation>
    <scope>NUCLEOTIDE SEQUENCE</scope>
    <source>
        <strain evidence="1">SJRDD-AB1</strain>
    </source>
</reference>
<proteinExistence type="predicted"/>
<dbReference type="InterPro" id="IPR027417">
    <property type="entry name" value="P-loop_NTPase"/>
</dbReference>